<dbReference type="OrthoDB" id="9772097at2"/>
<accession>A0A518FQN5</accession>
<dbReference type="AlphaFoldDB" id="A0A518FQN5"/>
<dbReference type="Proteomes" id="UP000320839">
    <property type="component" value="Chromosome"/>
</dbReference>
<dbReference type="EMBL" id="CP036317">
    <property type="protein sequence ID" value="QDV18659.1"/>
    <property type="molecule type" value="Genomic_DNA"/>
</dbReference>
<evidence type="ECO:0008006" key="3">
    <source>
        <dbReference type="Google" id="ProtNLM"/>
    </source>
</evidence>
<dbReference type="SUPFAM" id="SSF49464">
    <property type="entry name" value="Carboxypeptidase regulatory domain-like"/>
    <property type="match status" value="1"/>
</dbReference>
<organism evidence="1 2">
    <name type="scientific">Gimesia panareensis</name>
    <dbReference type="NCBI Taxonomy" id="2527978"/>
    <lineage>
        <taxon>Bacteria</taxon>
        <taxon>Pseudomonadati</taxon>
        <taxon>Planctomycetota</taxon>
        <taxon>Planctomycetia</taxon>
        <taxon>Planctomycetales</taxon>
        <taxon>Planctomycetaceae</taxon>
        <taxon>Gimesia</taxon>
    </lineage>
</organism>
<dbReference type="RefSeq" id="WP_145456857.1">
    <property type="nucleotide sequence ID" value="NZ_CP036317.1"/>
</dbReference>
<name>A0A518FQN5_9PLAN</name>
<sequence>MNRFQQSFVWCLLICGLFVHESHSLEAAEWGSLSGKFVYTGKPVKQKQGPFPVDESLVIGPQGGIKNIFVFLKGRNLKQEQIHPDFQKLPNQVEIQHLGNRIQPHAVGLWQPHQKLVVLNKDPDLHLTHLHPLINRLPDSIQENIDRKKIIRFEHPELLPMQIKCDIHPWETGYLLVQSHPYFALTDETGTFQIKNLPVGEWEFRIWHEKVGYLAAREEWQKGRIKEQIKPGKNDLGVIKVSPEMLQTKTSSKQ</sequence>
<evidence type="ECO:0000313" key="2">
    <source>
        <dbReference type="Proteomes" id="UP000320839"/>
    </source>
</evidence>
<reference evidence="1 2" key="1">
    <citation type="submission" date="2019-02" db="EMBL/GenBank/DDBJ databases">
        <title>Deep-cultivation of Planctomycetes and their phenomic and genomic characterization uncovers novel biology.</title>
        <authorList>
            <person name="Wiegand S."/>
            <person name="Jogler M."/>
            <person name="Boedeker C."/>
            <person name="Pinto D."/>
            <person name="Vollmers J."/>
            <person name="Rivas-Marin E."/>
            <person name="Kohn T."/>
            <person name="Peeters S.H."/>
            <person name="Heuer A."/>
            <person name="Rast P."/>
            <person name="Oberbeckmann S."/>
            <person name="Bunk B."/>
            <person name="Jeske O."/>
            <person name="Meyerdierks A."/>
            <person name="Storesund J.E."/>
            <person name="Kallscheuer N."/>
            <person name="Luecker S."/>
            <person name="Lage O.M."/>
            <person name="Pohl T."/>
            <person name="Merkel B.J."/>
            <person name="Hornburger P."/>
            <person name="Mueller R.-W."/>
            <person name="Bruemmer F."/>
            <person name="Labrenz M."/>
            <person name="Spormann A.M."/>
            <person name="Op den Camp H."/>
            <person name="Overmann J."/>
            <person name="Amann R."/>
            <person name="Jetten M.S.M."/>
            <person name="Mascher T."/>
            <person name="Medema M.H."/>
            <person name="Devos D.P."/>
            <person name="Kaster A.-K."/>
            <person name="Ovreas L."/>
            <person name="Rohde M."/>
            <person name="Galperin M.Y."/>
            <person name="Jogler C."/>
        </authorList>
    </citation>
    <scope>NUCLEOTIDE SEQUENCE [LARGE SCALE GENOMIC DNA]</scope>
    <source>
        <strain evidence="1 2">Pan153</strain>
    </source>
</reference>
<dbReference type="InterPro" id="IPR008969">
    <property type="entry name" value="CarboxyPept-like_regulatory"/>
</dbReference>
<protein>
    <recommendedName>
        <fullName evidence="3">Rhamnogalacturonan lyase domain-containing protein</fullName>
    </recommendedName>
</protein>
<evidence type="ECO:0000313" key="1">
    <source>
        <dbReference type="EMBL" id="QDV18659.1"/>
    </source>
</evidence>
<gene>
    <name evidence="1" type="ORF">Pan153_33190</name>
</gene>
<proteinExistence type="predicted"/>